<proteinExistence type="predicted"/>
<dbReference type="PANTHER" id="PTHR42834:SF1">
    <property type="entry name" value="ENDONUCLEASE_EXONUCLEASE_PHOSPHATASE FAMILY PROTEIN (AFU_ORTHOLOGUE AFUA_3G09210)"/>
    <property type="match status" value="1"/>
</dbReference>
<dbReference type="OrthoDB" id="184983at2"/>
<name>E0UQG8_SULAO</name>
<evidence type="ECO:0000259" key="1">
    <source>
        <dbReference type="Pfam" id="PF19580"/>
    </source>
</evidence>
<keyword evidence="2" id="KW-0255">Endonuclease</keyword>
<evidence type="ECO:0000313" key="2">
    <source>
        <dbReference type="EMBL" id="ADN08770.1"/>
    </source>
</evidence>
<dbReference type="AlphaFoldDB" id="E0UQG8"/>
<dbReference type="Gene3D" id="3.60.10.10">
    <property type="entry name" value="Endonuclease/exonuclease/phosphatase"/>
    <property type="match status" value="1"/>
</dbReference>
<dbReference type="InterPro" id="IPR036691">
    <property type="entry name" value="Endo/exonu/phosph_ase_sf"/>
</dbReference>
<sequence length="338" mass="39781">MKLLLLLALLVSFVYGEKTLKIATYNVENLFDLQRNGHEYKEYIPYTKSNWNDTNYKVKLKNIAKVIKDMNPDIIGLQEIESLQALKDLRYALKRESIYYQYYKIANLKRTTVKVAILSKIPFVYTHEIAVTSSYRYRNILEAKFKINNEDLYVLVNHWKSKAGPESMRIVSAKKLKKRMQELGAKKNIIALGDLNSDYEEYKIFKRKRKHNDTDGITGINHILGTINYQQDAKHTKIDSDELYNLWYDTDSAKRYSYIYRGKKEAMDNILISAALLDKKGLDYKLHSISVYEKPYLFKGKSIFRWQTTRSRLRRHKGKGYSDHLPVIAEFVLRQDTN</sequence>
<dbReference type="PANTHER" id="PTHR42834">
    <property type="entry name" value="ENDONUCLEASE/EXONUCLEASE/PHOSPHATASE FAMILY PROTEIN (AFU_ORTHOLOGUE AFUA_3G09210)"/>
    <property type="match status" value="1"/>
</dbReference>
<reference evidence="3" key="1">
    <citation type="journal article" date="2010" name="Stand. Genomic Sci.">
        <title>Complete genome sequence of Sulfurimonas autotrophica type strain (OK10).</title>
        <authorList>
            <person name="Sikorski J."/>
            <person name="Munk C."/>
            <person name="Lapidus A."/>
            <person name="Djao O."/>
            <person name="Lucas S."/>
            <person name="Glavina Del Rio T."/>
            <person name="Nolan M."/>
            <person name="Tice H."/>
            <person name="Han C."/>
            <person name="Cheng J."/>
            <person name="Tapia R."/>
            <person name="Goodwin L."/>
            <person name="Pitluck S."/>
            <person name="Liolios K."/>
            <person name="Ivanova N."/>
            <person name="Mavromatis K."/>
            <person name="Mikhailova N."/>
            <person name="Pati A."/>
            <person name="Sims D."/>
            <person name="Meincke L."/>
            <person name="Brettin T."/>
            <person name="Detter J."/>
            <person name="Chen A."/>
            <person name="Palaniappan K."/>
            <person name="Land M."/>
            <person name="Hauser L."/>
            <person name="Chang Y."/>
            <person name="Jeffries C."/>
            <person name="Rohde M."/>
            <person name="Lang E."/>
            <person name="Spring S."/>
            <person name="Goker M."/>
            <person name="Woyke T."/>
            <person name="Bristow J."/>
            <person name="Eisen J."/>
            <person name="Markowitz V."/>
            <person name="Hugenholtz P."/>
            <person name="Kyrpides N."/>
            <person name="Klenk H."/>
        </authorList>
    </citation>
    <scope>NUCLEOTIDE SEQUENCE [LARGE SCALE GENOMIC DNA]</scope>
    <source>
        <strain evidence="3">ATCC BAA-671 / DSM 16294 / JCM 11897 / OK10</strain>
    </source>
</reference>
<dbReference type="STRING" id="563040.Saut_0721"/>
<protein>
    <submittedName>
        <fullName evidence="2">Endonuclease/exonuclease/phosphatase</fullName>
    </submittedName>
</protein>
<dbReference type="InterPro" id="IPR005135">
    <property type="entry name" value="Endo/exonuclease/phosphatase"/>
</dbReference>
<dbReference type="eggNOG" id="COG2374">
    <property type="taxonomic scope" value="Bacteria"/>
</dbReference>
<evidence type="ECO:0000313" key="3">
    <source>
        <dbReference type="Proteomes" id="UP000007803"/>
    </source>
</evidence>
<dbReference type="HOGENOM" id="CLU_058239_0_0_7"/>
<dbReference type="SUPFAM" id="SSF56219">
    <property type="entry name" value="DNase I-like"/>
    <property type="match status" value="1"/>
</dbReference>
<gene>
    <name evidence="2" type="ordered locus">Saut_0721</name>
</gene>
<dbReference type="GO" id="GO:0004519">
    <property type="term" value="F:endonuclease activity"/>
    <property type="evidence" value="ECO:0007669"/>
    <property type="project" value="UniProtKB-KW"/>
</dbReference>
<dbReference type="EMBL" id="CP002205">
    <property type="protein sequence ID" value="ADN08770.1"/>
    <property type="molecule type" value="Genomic_DNA"/>
</dbReference>
<dbReference type="GO" id="GO:0004527">
    <property type="term" value="F:exonuclease activity"/>
    <property type="evidence" value="ECO:0007669"/>
    <property type="project" value="UniProtKB-KW"/>
</dbReference>
<keyword evidence="2" id="KW-0378">Hydrolase</keyword>
<dbReference type="Pfam" id="PF19580">
    <property type="entry name" value="Exo_endo_phos_3"/>
    <property type="match status" value="1"/>
</dbReference>
<feature type="domain" description="Endonuclease/exonuclease/phosphatase" evidence="1">
    <location>
        <begin position="22"/>
        <end position="329"/>
    </location>
</feature>
<dbReference type="Proteomes" id="UP000007803">
    <property type="component" value="Chromosome"/>
</dbReference>
<accession>E0UQG8</accession>
<keyword evidence="2" id="KW-0269">Exonuclease</keyword>
<keyword evidence="2" id="KW-0540">Nuclease</keyword>
<dbReference type="KEGG" id="sua:Saut_0721"/>
<organism evidence="2 3">
    <name type="scientific">Sulfurimonas autotrophica (strain ATCC BAA-671 / DSM 16294 / JCM 11897 / OK10)</name>
    <dbReference type="NCBI Taxonomy" id="563040"/>
    <lineage>
        <taxon>Bacteria</taxon>
        <taxon>Pseudomonadati</taxon>
        <taxon>Campylobacterota</taxon>
        <taxon>Epsilonproteobacteria</taxon>
        <taxon>Campylobacterales</taxon>
        <taxon>Sulfurimonadaceae</taxon>
        <taxon>Sulfurimonas</taxon>
    </lineage>
</organism>
<keyword evidence="3" id="KW-1185">Reference proteome</keyword>